<dbReference type="EMBL" id="BGPR01007420">
    <property type="protein sequence ID" value="GBN26703.1"/>
    <property type="molecule type" value="Genomic_DNA"/>
</dbReference>
<gene>
    <name evidence="2" type="ORF">AVEN_55388_1</name>
</gene>
<accession>A0A4Y2MJ64</accession>
<dbReference type="AlphaFoldDB" id="A0A4Y2MJ64"/>
<organism evidence="2 3">
    <name type="scientific">Araneus ventricosus</name>
    <name type="common">Orbweaver spider</name>
    <name type="synonym">Epeira ventricosa</name>
    <dbReference type="NCBI Taxonomy" id="182803"/>
    <lineage>
        <taxon>Eukaryota</taxon>
        <taxon>Metazoa</taxon>
        <taxon>Ecdysozoa</taxon>
        <taxon>Arthropoda</taxon>
        <taxon>Chelicerata</taxon>
        <taxon>Arachnida</taxon>
        <taxon>Araneae</taxon>
        <taxon>Araneomorphae</taxon>
        <taxon>Entelegynae</taxon>
        <taxon>Araneoidea</taxon>
        <taxon>Araneidae</taxon>
        <taxon>Araneus</taxon>
    </lineage>
</organism>
<reference evidence="2 3" key="1">
    <citation type="journal article" date="2019" name="Sci. Rep.">
        <title>Orb-weaving spider Araneus ventricosus genome elucidates the spidroin gene catalogue.</title>
        <authorList>
            <person name="Kono N."/>
            <person name="Nakamura H."/>
            <person name="Ohtoshi R."/>
            <person name="Moran D.A.P."/>
            <person name="Shinohara A."/>
            <person name="Yoshida Y."/>
            <person name="Fujiwara M."/>
            <person name="Mori M."/>
            <person name="Tomita M."/>
            <person name="Arakawa K."/>
        </authorList>
    </citation>
    <scope>NUCLEOTIDE SEQUENCE [LARGE SCALE GENOMIC DNA]</scope>
</reference>
<protein>
    <submittedName>
        <fullName evidence="2">Uncharacterized protein</fullName>
    </submittedName>
</protein>
<evidence type="ECO:0000313" key="2">
    <source>
        <dbReference type="EMBL" id="GBN26703.1"/>
    </source>
</evidence>
<feature type="region of interest" description="Disordered" evidence="1">
    <location>
        <begin position="1"/>
        <end position="31"/>
    </location>
</feature>
<keyword evidence="3" id="KW-1185">Reference proteome</keyword>
<sequence length="88" mass="10086">MDSRIQMKETSAIEQPAVNNLERKKQKRDSSRLSAFIYPRWSPQVATSWFTVTARQSPRRSAAWLSALRSESSDSNPLHVYCPCLSRS</sequence>
<evidence type="ECO:0000313" key="3">
    <source>
        <dbReference type="Proteomes" id="UP000499080"/>
    </source>
</evidence>
<dbReference type="Proteomes" id="UP000499080">
    <property type="component" value="Unassembled WGS sequence"/>
</dbReference>
<comment type="caution">
    <text evidence="2">The sequence shown here is derived from an EMBL/GenBank/DDBJ whole genome shotgun (WGS) entry which is preliminary data.</text>
</comment>
<proteinExistence type="predicted"/>
<evidence type="ECO:0000256" key="1">
    <source>
        <dbReference type="SAM" id="MobiDB-lite"/>
    </source>
</evidence>
<name>A0A4Y2MJ64_ARAVE</name>